<evidence type="ECO:0000313" key="1">
    <source>
        <dbReference type="EMBL" id="OAN34152.1"/>
    </source>
</evidence>
<sequence>MAQEGGLSFRLEPDLDEYRYGWEVAFDGPLPSTDDYPAGDPGYPEVYSWAKARGAIDVDESHLRLLLQNDGTERVTVRSIKAVVTSRLKPIAATYVMSPGAGTNDIVALGFDLDDGDEVSAQPDIQGAAPEAGANLPFFSTKNITLDPGESTDVKITTRTTECFCEYRFDIEVVKPDSTNILQIGGEAGRPFAISARAPEYANRFENGMLSCGTYGLFYVKTLSVGRTADCTKPAP</sequence>
<proteinExistence type="predicted"/>
<comment type="caution">
    <text evidence="1">The sequence shown here is derived from an EMBL/GenBank/DDBJ whole genome shotgun (WGS) entry which is preliminary data.</text>
</comment>
<dbReference type="Proteomes" id="UP000078396">
    <property type="component" value="Unassembled WGS sequence"/>
</dbReference>
<dbReference type="AlphaFoldDB" id="A0A178LP36"/>
<evidence type="ECO:0000313" key="2">
    <source>
        <dbReference type="Proteomes" id="UP000078396"/>
    </source>
</evidence>
<name>A0A178LP36_MYCIR</name>
<accession>A0A178LP36</accession>
<protein>
    <submittedName>
        <fullName evidence="1">Uncharacterized protein</fullName>
    </submittedName>
</protein>
<dbReference type="EMBL" id="LWCS01000045">
    <property type="protein sequence ID" value="OAN34152.1"/>
    <property type="molecule type" value="Genomic_DNA"/>
</dbReference>
<organism evidence="1 2">
    <name type="scientific">Mycolicibacterium iranicum</name>
    <name type="common">Mycobacterium iranicum</name>
    <dbReference type="NCBI Taxonomy" id="912594"/>
    <lineage>
        <taxon>Bacteria</taxon>
        <taxon>Bacillati</taxon>
        <taxon>Actinomycetota</taxon>
        <taxon>Actinomycetes</taxon>
        <taxon>Mycobacteriales</taxon>
        <taxon>Mycobacteriaceae</taxon>
        <taxon>Mycolicibacterium</taxon>
    </lineage>
</organism>
<gene>
    <name evidence="1" type="ORF">A4X20_27165</name>
</gene>
<reference evidence="1 2" key="1">
    <citation type="submission" date="2016-04" db="EMBL/GenBank/DDBJ databases">
        <title>Draft Genome Sequences of Staphylococcus capitis Strain H36, S. capitis Strain H65, S. cohnii Strain H62, S. hominis Strain H69, Mycobacterium iranicum Strain H39, Plantibacter sp. Strain H53, Pseudomonas oryzihabitans Strain H72, and Microbacterium sp. Strain H83, isolated from residential settings.</title>
        <authorList>
            <person name="Lymperopoulou D."/>
            <person name="Adams R.I."/>
            <person name="Lindow S."/>
            <person name="Coil D.A."/>
            <person name="Jospin G."/>
            <person name="Eisen J.A."/>
        </authorList>
    </citation>
    <scope>NUCLEOTIDE SEQUENCE [LARGE SCALE GENOMIC DNA]</scope>
    <source>
        <strain evidence="1 2">H39</strain>
    </source>
</reference>